<dbReference type="RefSeq" id="XP_013786674.1">
    <property type="nucleotide sequence ID" value="XM_013931220.2"/>
</dbReference>
<gene>
    <name evidence="2" type="primary">LOC106470655</name>
</gene>
<organism evidence="1 2">
    <name type="scientific">Limulus polyphemus</name>
    <name type="common">Atlantic horseshoe crab</name>
    <dbReference type="NCBI Taxonomy" id="6850"/>
    <lineage>
        <taxon>Eukaryota</taxon>
        <taxon>Metazoa</taxon>
        <taxon>Ecdysozoa</taxon>
        <taxon>Arthropoda</taxon>
        <taxon>Chelicerata</taxon>
        <taxon>Merostomata</taxon>
        <taxon>Xiphosura</taxon>
        <taxon>Limulidae</taxon>
        <taxon>Limulus</taxon>
    </lineage>
</organism>
<accession>A0ABM1BQF6</accession>
<reference evidence="2" key="1">
    <citation type="submission" date="2025-08" db="UniProtKB">
        <authorList>
            <consortium name="RefSeq"/>
        </authorList>
    </citation>
    <scope>IDENTIFICATION</scope>
    <source>
        <tissue evidence="2">Muscle</tissue>
    </source>
</reference>
<evidence type="ECO:0000313" key="2">
    <source>
        <dbReference type="RefSeq" id="XP_013786674.1"/>
    </source>
</evidence>
<proteinExistence type="predicted"/>
<dbReference type="Proteomes" id="UP000694941">
    <property type="component" value="Unplaced"/>
</dbReference>
<keyword evidence="1" id="KW-1185">Reference proteome</keyword>
<evidence type="ECO:0000313" key="1">
    <source>
        <dbReference type="Proteomes" id="UP000694941"/>
    </source>
</evidence>
<protein>
    <submittedName>
        <fullName evidence="2">Uncharacterized protein LOC106470655</fullName>
    </submittedName>
</protein>
<sequence>MEKALKDSRTRSLNDNHLVITLRTQLEKQNILIFNLRCERDHMIKEILANLFFIEDELKKEQRDILFQLHQRDYVIQETRRELDYWKNLCYEVCQDKSSKQLPAHEMVQQIQENLSTLEKDCVNTCDKVCASQSCKSKKQPLNILLYSSFKPNKVTLTKPQLNKNAITSEDCSSGTDSTPGKHQTAKLDVSGYEKNKRKYVVVTDIGREKENIWNKQRKKILSNYRSAVRMRDIRYKQNFSPFETETTNLPRTLPI</sequence>
<name>A0ABM1BQF6_LIMPO</name>
<dbReference type="GeneID" id="106470655"/>